<evidence type="ECO:0000256" key="1">
    <source>
        <dbReference type="SAM" id="MobiDB-lite"/>
    </source>
</evidence>
<comment type="caution">
    <text evidence="2">The sequence shown here is derived from an EMBL/GenBank/DDBJ whole genome shotgun (WGS) entry which is preliminary data.</text>
</comment>
<evidence type="ECO:0000313" key="3">
    <source>
        <dbReference type="Proteomes" id="UP000600918"/>
    </source>
</evidence>
<dbReference type="Proteomes" id="UP000600918">
    <property type="component" value="Unassembled WGS sequence"/>
</dbReference>
<feature type="compositionally biased region" description="Polar residues" evidence="1">
    <location>
        <begin position="1"/>
        <end position="19"/>
    </location>
</feature>
<proteinExistence type="predicted"/>
<feature type="region of interest" description="Disordered" evidence="1">
    <location>
        <begin position="1"/>
        <end position="21"/>
    </location>
</feature>
<gene>
    <name evidence="2" type="ORF">H0235_002169</name>
</gene>
<sequence length="125" mass="12535">MSSSDVTRAILTSPSSRTGTAASSTAAVAAAAVAAAAAMQTTPSCGRYEATSRKYIPGLSFGHSVISNSSSSSSSGILVFVCKKIHESIKNISKSLGLKKKKILSSSSSSSSSISSSSSTTLPLP</sequence>
<organism evidence="2 3">
    <name type="scientific">Vespula pensylvanica</name>
    <name type="common">Western yellow jacket</name>
    <name type="synonym">Wasp</name>
    <dbReference type="NCBI Taxonomy" id="30213"/>
    <lineage>
        <taxon>Eukaryota</taxon>
        <taxon>Metazoa</taxon>
        <taxon>Ecdysozoa</taxon>
        <taxon>Arthropoda</taxon>
        <taxon>Hexapoda</taxon>
        <taxon>Insecta</taxon>
        <taxon>Pterygota</taxon>
        <taxon>Neoptera</taxon>
        <taxon>Endopterygota</taxon>
        <taxon>Hymenoptera</taxon>
        <taxon>Apocrita</taxon>
        <taxon>Aculeata</taxon>
        <taxon>Vespoidea</taxon>
        <taxon>Vespidae</taxon>
        <taxon>Vespinae</taxon>
        <taxon>Vespula</taxon>
    </lineage>
</organism>
<reference evidence="2" key="1">
    <citation type="journal article" date="2020" name="G3 (Bethesda)">
        <title>High-Quality Assemblies for Three Invasive Social Wasps from the &lt;i&gt;Vespula&lt;/i&gt; Genus.</title>
        <authorList>
            <person name="Harrop T.W.R."/>
            <person name="Guhlin J."/>
            <person name="McLaughlin G.M."/>
            <person name="Permina E."/>
            <person name="Stockwell P."/>
            <person name="Gilligan J."/>
            <person name="Le Lec M.F."/>
            <person name="Gruber M.A.M."/>
            <person name="Quinn O."/>
            <person name="Lovegrove M."/>
            <person name="Duncan E.J."/>
            <person name="Remnant E.J."/>
            <person name="Van Eeckhoven J."/>
            <person name="Graham B."/>
            <person name="Knapp R.A."/>
            <person name="Langford K.W."/>
            <person name="Kronenberg Z."/>
            <person name="Press M.O."/>
            <person name="Eacker S.M."/>
            <person name="Wilson-Rankin E.E."/>
            <person name="Purcell J."/>
            <person name="Lester P.J."/>
            <person name="Dearden P.K."/>
        </authorList>
    </citation>
    <scope>NUCLEOTIDE SEQUENCE</scope>
    <source>
        <strain evidence="2">Volc-1</strain>
    </source>
</reference>
<dbReference type="EMBL" id="JACSDY010000002">
    <property type="protein sequence ID" value="KAF7433978.1"/>
    <property type="molecule type" value="Genomic_DNA"/>
</dbReference>
<protein>
    <submittedName>
        <fullName evidence="2">Uncharacterized protein</fullName>
    </submittedName>
</protein>
<feature type="compositionally biased region" description="Low complexity" evidence="1">
    <location>
        <begin position="104"/>
        <end position="119"/>
    </location>
</feature>
<keyword evidence="3" id="KW-1185">Reference proteome</keyword>
<dbReference type="AlphaFoldDB" id="A0A834P9L4"/>
<accession>A0A834P9L4</accession>
<evidence type="ECO:0000313" key="2">
    <source>
        <dbReference type="EMBL" id="KAF7433978.1"/>
    </source>
</evidence>
<feature type="region of interest" description="Disordered" evidence="1">
    <location>
        <begin position="104"/>
        <end position="125"/>
    </location>
</feature>
<name>A0A834P9L4_VESPE</name>